<evidence type="ECO:0000313" key="2">
    <source>
        <dbReference type="Proteomes" id="UP001497453"/>
    </source>
</evidence>
<protein>
    <submittedName>
        <fullName evidence="1">Uncharacterized protein</fullName>
    </submittedName>
</protein>
<sequence length="112" mass="12703">MSPPMIYGYIPQPDFLLQRAKDKNLTEIAPTEAFEEVMAMEKAIYDIIKEAGLKRIARMDFVDVEGDCMMAIALGNNYGVSGVHVKVTRDGIERVKKILGTTHEPFWLRLDE</sequence>
<proteinExistence type="predicted"/>
<dbReference type="Proteomes" id="UP001497453">
    <property type="component" value="Chromosome 5"/>
</dbReference>
<gene>
    <name evidence="1" type="ORF">GFSPODELE1_LOCUS7771</name>
</gene>
<dbReference type="EMBL" id="OZ037948">
    <property type="protein sequence ID" value="CAL1710336.1"/>
    <property type="molecule type" value="Genomic_DNA"/>
</dbReference>
<accession>A0ABP1DRA9</accession>
<evidence type="ECO:0000313" key="1">
    <source>
        <dbReference type="EMBL" id="CAL1710336.1"/>
    </source>
</evidence>
<reference evidence="2" key="1">
    <citation type="submission" date="2024-04" db="EMBL/GenBank/DDBJ databases">
        <authorList>
            <person name="Shaw F."/>
            <person name="Minotto A."/>
        </authorList>
    </citation>
    <scope>NUCLEOTIDE SEQUENCE [LARGE SCALE GENOMIC DNA]</scope>
</reference>
<organism evidence="1 2">
    <name type="scientific">Somion occarium</name>
    <dbReference type="NCBI Taxonomy" id="3059160"/>
    <lineage>
        <taxon>Eukaryota</taxon>
        <taxon>Fungi</taxon>
        <taxon>Dikarya</taxon>
        <taxon>Basidiomycota</taxon>
        <taxon>Agaricomycotina</taxon>
        <taxon>Agaricomycetes</taxon>
        <taxon>Polyporales</taxon>
        <taxon>Cerrenaceae</taxon>
        <taxon>Somion</taxon>
    </lineage>
</organism>
<name>A0ABP1DRA9_9APHY</name>
<keyword evidence="2" id="KW-1185">Reference proteome</keyword>